<dbReference type="EMBL" id="CP003985">
    <property type="protein sequence ID" value="AGF77055.1"/>
    <property type="molecule type" value="Genomic_DNA"/>
</dbReference>
<keyword evidence="3" id="KW-1185">Reference proteome</keyword>
<accession>M1PBC7</accession>
<dbReference type="OrthoDB" id="9936678at2"/>
<feature type="region of interest" description="Disordered" evidence="1">
    <location>
        <begin position="57"/>
        <end position="80"/>
    </location>
</feature>
<sequence>MKVELSGRRIVIALLLLAVAVLVFYRLFPDSQTPAISEHRVVESTIRVNPLSVQDEASTHASIAVSPPPTSSETDDGITGQSNLDLERAQSLSVKMYGDEEFLHERYSFDPSERIFLLMEFHQLEAGKHYLSALWKAPNGRLINTSRHTISLTLPSRQYRSFFWLKLIKNGAITELITGDEYKGGINGRWSVEIHLDGIELVTQHFMINH</sequence>
<dbReference type="RefSeq" id="WP_015402753.1">
    <property type="nucleotide sequence ID" value="NC_020304.1"/>
</dbReference>
<name>M1PBC7_DESSD</name>
<evidence type="ECO:0000313" key="3">
    <source>
        <dbReference type="Proteomes" id="UP000011721"/>
    </source>
</evidence>
<proteinExistence type="predicted"/>
<dbReference type="HOGENOM" id="CLU_1308468_0_0_7"/>
<dbReference type="KEGG" id="dsf:UWK_00472"/>
<dbReference type="STRING" id="1167006.UWK_00472"/>
<evidence type="ECO:0000313" key="2">
    <source>
        <dbReference type="EMBL" id="AGF77055.1"/>
    </source>
</evidence>
<evidence type="ECO:0000256" key="1">
    <source>
        <dbReference type="SAM" id="MobiDB-lite"/>
    </source>
</evidence>
<dbReference type="Proteomes" id="UP000011721">
    <property type="component" value="Chromosome"/>
</dbReference>
<dbReference type="AlphaFoldDB" id="M1PBC7"/>
<gene>
    <name evidence="2" type="ordered locus">UWK_00472</name>
</gene>
<organism evidence="2 3">
    <name type="scientific">Desulfocapsa sulfexigens (strain DSM 10523 / SB164P1)</name>
    <dbReference type="NCBI Taxonomy" id="1167006"/>
    <lineage>
        <taxon>Bacteria</taxon>
        <taxon>Pseudomonadati</taxon>
        <taxon>Thermodesulfobacteriota</taxon>
        <taxon>Desulfobulbia</taxon>
        <taxon>Desulfobulbales</taxon>
        <taxon>Desulfocapsaceae</taxon>
        <taxon>Desulfocapsa</taxon>
    </lineage>
</organism>
<reference evidence="3" key="1">
    <citation type="journal article" date="2013" name="Stand. Genomic Sci.">
        <title>Complete genome sequence of Desulfocapsa sulfexigens, a marine deltaproteobacterium specialized in disproportionating inorganic sulfur compounds.</title>
        <authorList>
            <person name="Finster K.W."/>
            <person name="Kjeldsen K.U."/>
            <person name="Kube M."/>
            <person name="Reinhardt R."/>
            <person name="Mussmann M."/>
            <person name="Amann R."/>
            <person name="Schreiber L."/>
        </authorList>
    </citation>
    <scope>NUCLEOTIDE SEQUENCE [LARGE SCALE GENOMIC DNA]</scope>
    <source>
        <strain evidence="3">DSM 10523 / SB164P1</strain>
    </source>
</reference>
<protein>
    <submittedName>
        <fullName evidence="2">Uncharacterized protein</fullName>
    </submittedName>
</protein>